<dbReference type="EMBL" id="MGFE01000015">
    <property type="protein sequence ID" value="OGL98822.1"/>
    <property type="molecule type" value="Genomic_DNA"/>
</dbReference>
<sequence>MMTFPYKIHMLELTSSNFDSSVLASSSAVLVDFWAPWCGPCKMMGPIVEQLAGEMPDVVFGKVNVDDHGELAQRYNILSIPTFLVFKGGHVADQFSGVMPAEALKARIEKYL</sequence>
<dbReference type="InterPro" id="IPR005746">
    <property type="entry name" value="Thioredoxin"/>
</dbReference>
<feature type="active site" description="Nucleophile" evidence="8">
    <location>
        <position position="38"/>
    </location>
</feature>
<dbReference type="PROSITE" id="PS51352">
    <property type="entry name" value="THIOREDOXIN_2"/>
    <property type="match status" value="1"/>
</dbReference>
<comment type="similarity">
    <text evidence="1 7">Belongs to the thioredoxin family.</text>
</comment>
<gene>
    <name evidence="11" type="ORF">A2304_05000</name>
</gene>
<keyword evidence="2" id="KW-0813">Transport</keyword>
<evidence type="ECO:0000256" key="3">
    <source>
        <dbReference type="ARBA" id="ARBA00022982"/>
    </source>
</evidence>
<evidence type="ECO:0000256" key="1">
    <source>
        <dbReference type="ARBA" id="ARBA00008987"/>
    </source>
</evidence>
<organism evidence="11 12">
    <name type="scientific">Candidatus Uhrbacteria bacterium RIFOXYB2_FULL_57_15</name>
    <dbReference type="NCBI Taxonomy" id="1802422"/>
    <lineage>
        <taxon>Bacteria</taxon>
        <taxon>Candidatus Uhriibacteriota</taxon>
    </lineage>
</organism>
<dbReference type="GO" id="GO:0015035">
    <property type="term" value="F:protein-disulfide reductase activity"/>
    <property type="evidence" value="ECO:0007669"/>
    <property type="project" value="UniProtKB-UniRule"/>
</dbReference>
<dbReference type="NCBIfam" id="TIGR01068">
    <property type="entry name" value="thioredoxin"/>
    <property type="match status" value="1"/>
</dbReference>
<dbReference type="FunFam" id="3.40.30.10:FF:000001">
    <property type="entry name" value="Thioredoxin"/>
    <property type="match status" value="1"/>
</dbReference>
<feature type="site" description="Contributes to redox potential value" evidence="8">
    <location>
        <position position="39"/>
    </location>
</feature>
<dbReference type="AlphaFoldDB" id="A0A1F7W7P8"/>
<dbReference type="SUPFAM" id="SSF52833">
    <property type="entry name" value="Thioredoxin-like"/>
    <property type="match status" value="1"/>
</dbReference>
<evidence type="ECO:0000313" key="12">
    <source>
        <dbReference type="Proteomes" id="UP000176501"/>
    </source>
</evidence>
<dbReference type="InterPro" id="IPR013766">
    <property type="entry name" value="Thioredoxin_domain"/>
</dbReference>
<proteinExistence type="inferred from homology"/>
<feature type="disulfide bond" description="Redox-active" evidence="9">
    <location>
        <begin position="38"/>
        <end position="41"/>
    </location>
</feature>
<dbReference type="PRINTS" id="PR00421">
    <property type="entry name" value="THIOREDOXIN"/>
</dbReference>
<keyword evidence="3" id="KW-0249">Electron transport</keyword>
<feature type="site" description="Contributes to redox potential value" evidence="8">
    <location>
        <position position="40"/>
    </location>
</feature>
<evidence type="ECO:0000313" key="11">
    <source>
        <dbReference type="EMBL" id="OGL98822.1"/>
    </source>
</evidence>
<dbReference type="InterPro" id="IPR017937">
    <property type="entry name" value="Thioredoxin_CS"/>
</dbReference>
<evidence type="ECO:0000256" key="8">
    <source>
        <dbReference type="PIRSR" id="PIRSR000077-1"/>
    </source>
</evidence>
<evidence type="ECO:0000256" key="4">
    <source>
        <dbReference type="ARBA" id="ARBA00023157"/>
    </source>
</evidence>
<accession>A0A1F7W7P8</accession>
<comment type="caution">
    <text evidence="11">The sequence shown here is derived from an EMBL/GenBank/DDBJ whole genome shotgun (WGS) entry which is preliminary data.</text>
</comment>
<keyword evidence="5 9" id="KW-0676">Redox-active center</keyword>
<dbReference type="PIRSF" id="PIRSF000077">
    <property type="entry name" value="Thioredoxin"/>
    <property type="match status" value="1"/>
</dbReference>
<evidence type="ECO:0000256" key="9">
    <source>
        <dbReference type="PIRSR" id="PIRSR000077-4"/>
    </source>
</evidence>
<keyword evidence="4 9" id="KW-1015">Disulfide bond</keyword>
<feature type="active site" description="Nucleophile" evidence="8">
    <location>
        <position position="41"/>
    </location>
</feature>
<protein>
    <recommendedName>
        <fullName evidence="6 7">Thioredoxin</fullName>
    </recommendedName>
</protein>
<evidence type="ECO:0000256" key="7">
    <source>
        <dbReference type="PIRNR" id="PIRNR000077"/>
    </source>
</evidence>
<dbReference type="CDD" id="cd02947">
    <property type="entry name" value="TRX_family"/>
    <property type="match status" value="1"/>
</dbReference>
<evidence type="ECO:0000256" key="5">
    <source>
        <dbReference type="ARBA" id="ARBA00023284"/>
    </source>
</evidence>
<dbReference type="Gene3D" id="3.40.30.10">
    <property type="entry name" value="Glutaredoxin"/>
    <property type="match status" value="1"/>
</dbReference>
<dbReference type="GO" id="GO:0005737">
    <property type="term" value="C:cytoplasm"/>
    <property type="evidence" value="ECO:0007669"/>
    <property type="project" value="TreeGrafter"/>
</dbReference>
<dbReference type="Proteomes" id="UP000176501">
    <property type="component" value="Unassembled WGS sequence"/>
</dbReference>
<evidence type="ECO:0000256" key="2">
    <source>
        <dbReference type="ARBA" id="ARBA00022448"/>
    </source>
</evidence>
<dbReference type="PANTHER" id="PTHR45663">
    <property type="entry name" value="GEO12009P1"/>
    <property type="match status" value="1"/>
</dbReference>
<evidence type="ECO:0000259" key="10">
    <source>
        <dbReference type="PROSITE" id="PS51352"/>
    </source>
</evidence>
<dbReference type="Pfam" id="PF00085">
    <property type="entry name" value="Thioredoxin"/>
    <property type="match status" value="1"/>
</dbReference>
<feature type="domain" description="Thioredoxin" evidence="10">
    <location>
        <begin position="2"/>
        <end position="112"/>
    </location>
</feature>
<dbReference type="PANTHER" id="PTHR45663:SF11">
    <property type="entry name" value="GEO12009P1"/>
    <property type="match status" value="1"/>
</dbReference>
<evidence type="ECO:0000256" key="6">
    <source>
        <dbReference type="NCBIfam" id="TIGR01068"/>
    </source>
</evidence>
<dbReference type="PROSITE" id="PS00194">
    <property type="entry name" value="THIOREDOXIN_1"/>
    <property type="match status" value="1"/>
</dbReference>
<reference evidence="11 12" key="1">
    <citation type="journal article" date="2016" name="Nat. Commun.">
        <title>Thousands of microbial genomes shed light on interconnected biogeochemical processes in an aquifer system.</title>
        <authorList>
            <person name="Anantharaman K."/>
            <person name="Brown C.T."/>
            <person name="Hug L.A."/>
            <person name="Sharon I."/>
            <person name="Castelle C.J."/>
            <person name="Probst A.J."/>
            <person name="Thomas B.C."/>
            <person name="Singh A."/>
            <person name="Wilkins M.J."/>
            <person name="Karaoz U."/>
            <person name="Brodie E.L."/>
            <person name="Williams K.H."/>
            <person name="Hubbard S.S."/>
            <person name="Banfield J.F."/>
        </authorList>
    </citation>
    <scope>NUCLEOTIDE SEQUENCE [LARGE SCALE GENOMIC DNA]</scope>
</reference>
<name>A0A1F7W7P8_9BACT</name>
<feature type="site" description="Deprotonates C-terminal active site Cys" evidence="8">
    <location>
        <position position="32"/>
    </location>
</feature>
<dbReference type="InterPro" id="IPR036249">
    <property type="entry name" value="Thioredoxin-like_sf"/>
</dbReference>